<reference evidence="1 2" key="1">
    <citation type="journal article" date="2012" name="Sci. Rep.">
        <title>Genomic perspectives on the evolution of fungal entomopathogenicity in Beauveria bassiana.</title>
        <authorList>
            <person name="Xiao G."/>
            <person name="Ying S.H."/>
            <person name="Zheng P."/>
            <person name="Wang Z.L."/>
            <person name="Zhang S."/>
            <person name="Xie X.Q."/>
            <person name="Shang Y."/>
            <person name="St Leger R.J."/>
            <person name="Zhao G.P."/>
            <person name="Wang C."/>
            <person name="Feng M.G."/>
        </authorList>
    </citation>
    <scope>NUCLEOTIDE SEQUENCE [LARGE SCALE GENOMIC DNA]</scope>
    <source>
        <strain evidence="1 2">ARSEF 2860</strain>
    </source>
</reference>
<accession>J5JB46</accession>
<gene>
    <name evidence="1" type="ORF">BBA_09824</name>
</gene>
<evidence type="ECO:0000313" key="2">
    <source>
        <dbReference type="Proteomes" id="UP000002762"/>
    </source>
</evidence>
<dbReference type="HOGENOM" id="CLU_3013855_0_0_1"/>
<dbReference type="InParanoid" id="J5JB46"/>
<sequence>MRSTQAKLSLLRSFIGFSVFVKLLFTGLGIDNAITTSKNTSFQASGRRRFMDTSAP</sequence>
<dbReference type="GeneID" id="19892836"/>
<keyword evidence="2" id="KW-1185">Reference proteome</keyword>
<proteinExistence type="predicted"/>
<dbReference type="AlphaFoldDB" id="J5JB46"/>
<evidence type="ECO:0000313" key="1">
    <source>
        <dbReference type="EMBL" id="EJP61206.1"/>
    </source>
</evidence>
<organism evidence="1 2">
    <name type="scientific">Beauveria bassiana (strain ARSEF 2860)</name>
    <name type="common">White muscardine disease fungus</name>
    <name type="synonym">Tritirachium shiotae</name>
    <dbReference type="NCBI Taxonomy" id="655819"/>
    <lineage>
        <taxon>Eukaryota</taxon>
        <taxon>Fungi</taxon>
        <taxon>Dikarya</taxon>
        <taxon>Ascomycota</taxon>
        <taxon>Pezizomycotina</taxon>
        <taxon>Sordariomycetes</taxon>
        <taxon>Hypocreomycetidae</taxon>
        <taxon>Hypocreales</taxon>
        <taxon>Cordycipitaceae</taxon>
        <taxon>Beauveria</taxon>
    </lineage>
</organism>
<dbReference type="RefSeq" id="XP_008603143.1">
    <property type="nucleotide sequence ID" value="XM_008604921.1"/>
</dbReference>
<dbReference type="Proteomes" id="UP000002762">
    <property type="component" value="Unassembled WGS sequence"/>
</dbReference>
<name>J5JB46_BEAB2</name>
<protein>
    <submittedName>
        <fullName evidence="1">Uncharacterized protein</fullName>
    </submittedName>
</protein>
<dbReference type="EMBL" id="JH725219">
    <property type="protein sequence ID" value="EJP61206.1"/>
    <property type="molecule type" value="Genomic_DNA"/>
</dbReference>